<evidence type="ECO:0008006" key="3">
    <source>
        <dbReference type="Google" id="ProtNLM"/>
    </source>
</evidence>
<name>H8YW66_9GAMM</name>
<dbReference type="EMBL" id="JH603164">
    <property type="protein sequence ID" value="EIC23857.1"/>
    <property type="molecule type" value="Genomic_DNA"/>
</dbReference>
<dbReference type="HOGENOM" id="CLU_092618_2_0_6"/>
<dbReference type="RefSeq" id="WP_009146831.1">
    <property type="nucleotide sequence ID" value="NZ_CP121471.1"/>
</dbReference>
<dbReference type="PANTHER" id="PTHR37816">
    <property type="entry name" value="YALI0E33011P"/>
    <property type="match status" value="1"/>
</dbReference>
<dbReference type="InterPro" id="IPR052922">
    <property type="entry name" value="Cytidylate_Kinase-2"/>
</dbReference>
<organism evidence="1 2">
    <name type="scientific">Thiorhodovibrio frisius</name>
    <dbReference type="NCBI Taxonomy" id="631362"/>
    <lineage>
        <taxon>Bacteria</taxon>
        <taxon>Pseudomonadati</taxon>
        <taxon>Pseudomonadota</taxon>
        <taxon>Gammaproteobacteria</taxon>
        <taxon>Chromatiales</taxon>
        <taxon>Chromatiaceae</taxon>
        <taxon>Thiorhodovibrio</taxon>
    </lineage>
</organism>
<keyword evidence="2" id="KW-1185">Reference proteome</keyword>
<accession>H8YW66</accession>
<dbReference type="Gene3D" id="3.40.50.300">
    <property type="entry name" value="P-loop containing nucleotide triphosphate hydrolases"/>
    <property type="match status" value="1"/>
</dbReference>
<reference evidence="1 2" key="2">
    <citation type="submission" date="2011-11" db="EMBL/GenBank/DDBJ databases">
        <authorList>
            <consortium name="US DOE Joint Genome Institute"/>
            <person name="Lucas S."/>
            <person name="Han J."/>
            <person name="Lapidus A."/>
            <person name="Cheng J.-F."/>
            <person name="Goodwin L."/>
            <person name="Pitluck S."/>
            <person name="Peters L."/>
            <person name="Ovchinnikova G."/>
            <person name="Zhang X."/>
            <person name="Detter J.C."/>
            <person name="Han C."/>
            <person name="Tapia R."/>
            <person name="Land M."/>
            <person name="Hauser L."/>
            <person name="Kyrpides N."/>
            <person name="Ivanova N."/>
            <person name="Pagani I."/>
            <person name="Vogl K."/>
            <person name="Liu Z."/>
            <person name="Overmann J."/>
            <person name="Frigaard N.-U."/>
            <person name="Bryant D."/>
            <person name="Woyke T."/>
        </authorList>
    </citation>
    <scope>NUCLEOTIDE SEQUENCE [LARGE SCALE GENOMIC DNA]</scope>
    <source>
        <strain evidence="1 2">970</strain>
    </source>
</reference>
<dbReference type="OrthoDB" id="5296079at2"/>
<proteinExistence type="predicted"/>
<dbReference type="STRING" id="631362.Thi970DRAFT_00372"/>
<dbReference type="InterPro" id="IPR027417">
    <property type="entry name" value="P-loop_NTPase"/>
</dbReference>
<dbReference type="Proteomes" id="UP000002964">
    <property type="component" value="Unassembled WGS sequence"/>
</dbReference>
<protein>
    <recommendedName>
        <fullName evidence="3">Shikimate kinase</fullName>
    </recommendedName>
</protein>
<sequence length="161" mass="18044">MKVILLGNAGSGKSTFSRKLLAREPAACLSLDTVAFAGGPTRRPLADSIAAVRHFIAAHESWIIEGCYADILESILAECEELIFLNPGIEVCVAHCRARPWEPEKFPSPEAQNENLDNLIDWVRAYETREDEYGLARHRQLYNSFRGKKRELQDPADYVGV</sequence>
<dbReference type="AlphaFoldDB" id="H8YW66"/>
<evidence type="ECO:0000313" key="2">
    <source>
        <dbReference type="Proteomes" id="UP000002964"/>
    </source>
</evidence>
<reference evidence="2" key="1">
    <citation type="submission" date="2011-06" db="EMBL/GenBank/DDBJ databases">
        <authorList>
            <consortium name="US DOE Joint Genome Institute (JGI-PGF)"/>
            <person name="Lucas S."/>
            <person name="Han J."/>
            <person name="Lapidus A."/>
            <person name="Cheng J.-F."/>
            <person name="Goodwin L."/>
            <person name="Pitluck S."/>
            <person name="Peters L."/>
            <person name="Land M.L."/>
            <person name="Hauser L."/>
            <person name="Vogl K."/>
            <person name="Liu Z."/>
            <person name="Overmann J."/>
            <person name="Frigaard N.-U."/>
            <person name="Bryant D.A."/>
            <person name="Woyke T.J."/>
        </authorList>
    </citation>
    <scope>NUCLEOTIDE SEQUENCE [LARGE SCALE GENOMIC DNA]</scope>
    <source>
        <strain evidence="2">970</strain>
    </source>
</reference>
<dbReference type="eggNOG" id="COG0563">
    <property type="taxonomic scope" value="Bacteria"/>
</dbReference>
<evidence type="ECO:0000313" key="1">
    <source>
        <dbReference type="EMBL" id="EIC23857.1"/>
    </source>
</evidence>
<gene>
    <name evidence="1" type="ORF">Thi970DRAFT_00372</name>
</gene>
<dbReference type="SUPFAM" id="SSF52540">
    <property type="entry name" value="P-loop containing nucleoside triphosphate hydrolases"/>
    <property type="match status" value="1"/>
</dbReference>
<dbReference type="PANTHER" id="PTHR37816:SF1">
    <property type="entry name" value="TOXIN"/>
    <property type="match status" value="1"/>
</dbReference>